<evidence type="ECO:0000313" key="2">
    <source>
        <dbReference type="EMBL" id="MCW0484099.1"/>
    </source>
</evidence>
<dbReference type="SUPFAM" id="SSF56281">
    <property type="entry name" value="Metallo-hydrolase/oxidoreductase"/>
    <property type="match status" value="1"/>
</dbReference>
<dbReference type="PANTHER" id="PTHR47619">
    <property type="entry name" value="METALLO-HYDROLASE YYCJ-RELATED"/>
    <property type="match status" value="1"/>
</dbReference>
<proteinExistence type="predicted"/>
<organism evidence="2 3">
    <name type="scientific">Gaoshiqia sediminis</name>
    <dbReference type="NCBI Taxonomy" id="2986998"/>
    <lineage>
        <taxon>Bacteria</taxon>
        <taxon>Pseudomonadati</taxon>
        <taxon>Bacteroidota</taxon>
        <taxon>Bacteroidia</taxon>
        <taxon>Marinilabiliales</taxon>
        <taxon>Prolixibacteraceae</taxon>
        <taxon>Gaoshiqia</taxon>
    </lineage>
</organism>
<gene>
    <name evidence="2" type="ORF">N2K84_15260</name>
</gene>
<dbReference type="InterPro" id="IPR052533">
    <property type="entry name" value="WalJ/YycJ-like"/>
</dbReference>
<dbReference type="InterPro" id="IPR001279">
    <property type="entry name" value="Metallo-B-lactamas"/>
</dbReference>
<accession>A0AA42C7Z9</accession>
<dbReference type="InterPro" id="IPR036866">
    <property type="entry name" value="RibonucZ/Hydroxyglut_hydro"/>
</dbReference>
<dbReference type="EMBL" id="JAPAAF010000028">
    <property type="protein sequence ID" value="MCW0484099.1"/>
    <property type="molecule type" value="Genomic_DNA"/>
</dbReference>
<name>A0AA42C7Z9_9BACT</name>
<dbReference type="PANTHER" id="PTHR47619:SF1">
    <property type="entry name" value="EXODEOXYRIBONUCLEASE WALJ"/>
    <property type="match status" value="1"/>
</dbReference>
<dbReference type="AlphaFoldDB" id="A0AA42C7Z9"/>
<keyword evidence="3" id="KW-1185">Reference proteome</keyword>
<reference evidence="2" key="1">
    <citation type="submission" date="2022-10" db="EMBL/GenBank/DDBJ databases">
        <title>Gaoshiqiia sediminis gen. nov., sp. nov., isolated from coastal sediment.</title>
        <authorList>
            <person name="Yu W.X."/>
            <person name="Mu D.S."/>
            <person name="Du J.Z."/>
            <person name="Liang Y.Q."/>
        </authorList>
    </citation>
    <scope>NUCLEOTIDE SEQUENCE</scope>
    <source>
        <strain evidence="2">A06</strain>
    </source>
</reference>
<dbReference type="Gene3D" id="3.60.15.10">
    <property type="entry name" value="Ribonuclease Z/Hydroxyacylglutathione hydrolase-like"/>
    <property type="match status" value="1"/>
</dbReference>
<comment type="caution">
    <text evidence="2">The sequence shown here is derived from an EMBL/GenBank/DDBJ whole genome shotgun (WGS) entry which is preliminary data.</text>
</comment>
<protein>
    <submittedName>
        <fullName evidence="2">MBL fold metallo-hydrolase</fullName>
    </submittedName>
</protein>
<dbReference type="Proteomes" id="UP001163821">
    <property type="component" value="Unassembled WGS sequence"/>
</dbReference>
<sequence length="244" mass="27076">MKLKVLGSSSRGNSYILETDSQVLVIEAGIRLSEVKKAIGFDVSKIIGCLITHEHGDHAAHVHDFTRAAVDVYCSRGTASRFNASHRLHKVKSGELLRVGDFKVLPFDVVHDAAEPFGFLINHPESGNILFLTDTFYSEFTFTGLNNIILEVNYDLNILEKNIESGRLNPSIRNRIVTSHMSLQTAIDLLHANDLSRVNNIVLIHLSDGNSHAENFKTEIERATGKTVTVADYGTEISFNKTPF</sequence>
<dbReference type="RefSeq" id="WP_282592691.1">
    <property type="nucleotide sequence ID" value="NZ_JAPAAF010000028.1"/>
</dbReference>
<dbReference type="Pfam" id="PF12706">
    <property type="entry name" value="Lactamase_B_2"/>
    <property type="match status" value="1"/>
</dbReference>
<evidence type="ECO:0000313" key="3">
    <source>
        <dbReference type="Proteomes" id="UP001163821"/>
    </source>
</evidence>
<evidence type="ECO:0000259" key="1">
    <source>
        <dbReference type="SMART" id="SM00849"/>
    </source>
</evidence>
<dbReference type="SMART" id="SM00849">
    <property type="entry name" value="Lactamase_B"/>
    <property type="match status" value="1"/>
</dbReference>
<feature type="domain" description="Metallo-beta-lactamase" evidence="1">
    <location>
        <begin position="11"/>
        <end position="180"/>
    </location>
</feature>